<name>A0ABM8W184_GIGMA</name>
<dbReference type="InterPro" id="IPR011990">
    <property type="entry name" value="TPR-like_helical_dom_sf"/>
</dbReference>
<reference evidence="6 7" key="1">
    <citation type="submission" date="2021-06" db="EMBL/GenBank/DDBJ databases">
        <authorList>
            <person name="Kallberg Y."/>
            <person name="Tangrot J."/>
            <person name="Rosling A."/>
        </authorList>
    </citation>
    <scope>NUCLEOTIDE SEQUENCE [LARGE SCALE GENOMIC DNA]</scope>
    <source>
        <strain evidence="6 7">120-4 pot B 10/14</strain>
    </source>
</reference>
<feature type="domain" description="PNPLA" evidence="5">
    <location>
        <begin position="990"/>
        <end position="1170"/>
    </location>
</feature>
<dbReference type="EMBL" id="CAJVQB010000628">
    <property type="protein sequence ID" value="CAG8498875.1"/>
    <property type="molecule type" value="Genomic_DNA"/>
</dbReference>
<dbReference type="CDD" id="cd07199">
    <property type="entry name" value="Pat17_PNPLA8_PNPLA9_like"/>
    <property type="match status" value="1"/>
</dbReference>
<dbReference type="Pfam" id="PF01734">
    <property type="entry name" value="Patatin"/>
    <property type="match status" value="1"/>
</dbReference>
<gene>
    <name evidence="6" type="ORF">GMARGA_LOCUS2098</name>
</gene>
<evidence type="ECO:0000313" key="7">
    <source>
        <dbReference type="Proteomes" id="UP000789901"/>
    </source>
</evidence>
<dbReference type="Gene3D" id="3.40.1090.10">
    <property type="entry name" value="Cytosolic phospholipase A2 catalytic domain"/>
    <property type="match status" value="1"/>
</dbReference>
<dbReference type="InterPro" id="IPR002641">
    <property type="entry name" value="PNPLA_dom"/>
</dbReference>
<feature type="short sequence motif" description="GXSXG" evidence="3">
    <location>
        <begin position="1026"/>
        <end position="1030"/>
    </location>
</feature>
<keyword evidence="3" id="KW-0378">Hydrolase</keyword>
<proteinExistence type="inferred from homology"/>
<evidence type="ECO:0000256" key="4">
    <source>
        <dbReference type="SAM" id="Coils"/>
    </source>
</evidence>
<keyword evidence="3" id="KW-0442">Lipid degradation</keyword>
<feature type="active site" description="Nucleophile" evidence="3">
    <location>
        <position position="1028"/>
    </location>
</feature>
<dbReference type="SUPFAM" id="SSF52151">
    <property type="entry name" value="FabD/lysophospholipase-like"/>
    <property type="match status" value="1"/>
</dbReference>
<dbReference type="InterPro" id="IPR016035">
    <property type="entry name" value="Acyl_Trfase/lysoPLipase"/>
</dbReference>
<evidence type="ECO:0000256" key="3">
    <source>
        <dbReference type="PROSITE-ProRule" id="PRU01161"/>
    </source>
</evidence>
<dbReference type="PANTHER" id="PTHR32176">
    <property type="entry name" value="XYLOSE ISOMERASE"/>
    <property type="match status" value="1"/>
</dbReference>
<keyword evidence="7" id="KW-1185">Reference proteome</keyword>
<keyword evidence="2 3" id="KW-0443">Lipid metabolism</keyword>
<dbReference type="Gene3D" id="1.25.40.10">
    <property type="entry name" value="Tetratricopeptide repeat domain"/>
    <property type="match status" value="1"/>
</dbReference>
<accession>A0ABM8W184</accession>
<feature type="coiled-coil region" evidence="4">
    <location>
        <begin position="95"/>
        <end position="122"/>
    </location>
</feature>
<feature type="non-terminal residue" evidence="6">
    <location>
        <position position="1"/>
    </location>
</feature>
<feature type="active site" description="Proton acceptor" evidence="3">
    <location>
        <position position="1157"/>
    </location>
</feature>
<evidence type="ECO:0000256" key="2">
    <source>
        <dbReference type="ARBA" id="ARBA00023098"/>
    </source>
</evidence>
<keyword evidence="4" id="KW-0175">Coiled coil</keyword>
<protein>
    <submittedName>
        <fullName evidence="6">14088_t:CDS:1</fullName>
    </submittedName>
</protein>
<organism evidence="6 7">
    <name type="scientific">Gigaspora margarita</name>
    <dbReference type="NCBI Taxonomy" id="4874"/>
    <lineage>
        <taxon>Eukaryota</taxon>
        <taxon>Fungi</taxon>
        <taxon>Fungi incertae sedis</taxon>
        <taxon>Mucoromycota</taxon>
        <taxon>Glomeromycotina</taxon>
        <taxon>Glomeromycetes</taxon>
        <taxon>Diversisporales</taxon>
        <taxon>Gigasporaceae</taxon>
        <taxon>Gigaspora</taxon>
    </lineage>
</organism>
<feature type="short sequence motif" description="DGA/G" evidence="3">
    <location>
        <begin position="1157"/>
        <end position="1159"/>
    </location>
</feature>
<comment type="similarity">
    <text evidence="1">Belongs to the patatin family.</text>
</comment>
<evidence type="ECO:0000259" key="5">
    <source>
        <dbReference type="PROSITE" id="PS51635"/>
    </source>
</evidence>
<dbReference type="PROSITE" id="PS51635">
    <property type="entry name" value="PNPLA"/>
    <property type="match status" value="1"/>
</dbReference>
<comment type="caution">
    <text evidence="6">The sequence shown here is derived from an EMBL/GenBank/DDBJ whole genome shotgun (WGS) entry which is preliminary data.</text>
</comment>
<evidence type="ECO:0000256" key="1">
    <source>
        <dbReference type="ARBA" id="ARBA00010240"/>
    </source>
</evidence>
<evidence type="ECO:0000313" key="6">
    <source>
        <dbReference type="EMBL" id="CAG8498875.1"/>
    </source>
</evidence>
<dbReference type="Proteomes" id="UP000789901">
    <property type="component" value="Unassembled WGS sequence"/>
</dbReference>
<dbReference type="PANTHER" id="PTHR32176:SF92">
    <property type="entry name" value="XYLOSE ISOMERASE"/>
    <property type="match status" value="1"/>
</dbReference>
<feature type="short sequence motif" description="GXGXXG" evidence="3">
    <location>
        <begin position="994"/>
        <end position="999"/>
    </location>
</feature>
<sequence length="1301" mass="150069">SQFEDNIQNHSEIVQKFREAIILLSEIEDENQHGFYCYKYHTTYSSYLRTIGDTENANKQEKLAKRYERYADTRAEGTQFVLYANEVATDDINQDDKLKEILETLDQSRQILENELADINVVDKLISEIQRNFVKLNGITKTFEGYIEAINCETYMNGLVDRFINEKLIFLNANSNSNEHENSSESENINTELIDHLRCLKLIAHKTAYSKRIEFISFIFNSPNKMEILFKNVINTEEEINKRFKSLSKCFHEDRTNKQNSPFVLQEIHKSQADELFKLILGFKEHLLNKLKKVLELEDHEKCRNELWKITIDYHNASKGQWNKIKVLKKDDIKELSSEVLKQTSMIMGGMAYHQYRAACKIADKAKMLKRQVKLRGHMALCLYFTKKFLEAPLYALAAMLLQIRDSTTTQQELNETKKIFDKVNGISIFDRQNIQNTINQNLINTTTQLFIKAERSLVSYETSYKEILRTKKHANLYKAKGCAISINGGIVGGIATVGACAEIYSAIYITGVTSVLGPVGLVAGGVFCLVGGISFGNHLFKKGNEMFKEPIIRENLNKIINKALSAYDDEKYQKFINALSEEYDENHKALFYCRDYFGIRGIADIVNTLQIHGFRSDGIAYLLIVLGEVLASGKIKIKGVTNASLKADAKKIFQMALDDKLVKEARELDECTRELRKTCQGSYERYFKSTCGKIKDSMLSTESTRLALEYLDDSQEMPFFSRLEEMRNVARINIAILNIIESGNDAYKMAKETIEQVRKSVIENFQFVSKAELRLEVLEDFLWIISGEDLSDSNTSFFITFPVASELDKDDNYINYLNNQQSFNQNIYYYKAVYFEHLAEKETKNNKLKILRHWQSAHENYNIAHEIDPDNPIYSLENARCLLKLSKYTQVIKLSETYPGLNSLSEYWHLRSVAYSKQRSYKDAMACNTEALSLDSGNNSASKYRELIRKLNVDNNIEHHIDRHKKELTYEIDYLKNSHSDESPSYKILSIDGGGIRGILPALWLSEIEYRTHRPISHLFNMIAGTSTGGIVAAGLSAPKFNPIYETFDELTEDHDEYEYSNLVPIFSASELLNIYKNESNKLFSKPKSWLNIFSNVRDKYTNEGRSTMFKKYFGKTRLSHSLTELVIPAANENGSHLFTRYDACKNSKNIETFKDGGMYLNNPASTAYDKASYNVPKEKISVLSLGTGYYLPDPSNPDQYSNLLFWTQNQSKLMISTQEYKPDHKMYEELKNRYQRWQVFFEEPIRFDDYDSITNLLELGYQYIEELDYSDENPINTLVESFDLEIGIDQNNISRLITG</sequence>
<dbReference type="SUPFAM" id="SSF48452">
    <property type="entry name" value="TPR-like"/>
    <property type="match status" value="1"/>
</dbReference>